<name>A0ABU3DAY1_9FLAO</name>
<dbReference type="RefSeq" id="WP_311504460.1">
    <property type="nucleotide sequence ID" value="NZ_JAVRHK010000016.1"/>
</dbReference>
<dbReference type="EMBL" id="JAVRHK010000016">
    <property type="protein sequence ID" value="MDT0678123.1"/>
    <property type="molecule type" value="Genomic_DNA"/>
</dbReference>
<accession>A0ABU3DAY1</accession>
<evidence type="ECO:0008006" key="4">
    <source>
        <dbReference type="Google" id="ProtNLM"/>
    </source>
</evidence>
<evidence type="ECO:0000313" key="2">
    <source>
        <dbReference type="EMBL" id="MDT0678123.1"/>
    </source>
</evidence>
<keyword evidence="3" id="KW-1185">Reference proteome</keyword>
<proteinExistence type="predicted"/>
<feature type="signal peptide" evidence="1">
    <location>
        <begin position="1"/>
        <end position="21"/>
    </location>
</feature>
<comment type="caution">
    <text evidence="2">The sequence shown here is derived from an EMBL/GenBank/DDBJ whole genome shotgun (WGS) entry which is preliminary data.</text>
</comment>
<keyword evidence="1" id="KW-0732">Signal</keyword>
<gene>
    <name evidence="2" type="ORF">RM539_16190</name>
</gene>
<sequence length="174" mass="19990">MNLIKNISVLGFIYFSASLLAFSQETGRMTSELGHVNKEQQYTIHTFQNLKIAESQIDRVFFQNNIFIEQLGENNFVKSAISSSTGQAKLIQDGMENEIYIDLQAEKVRYNVIQIGNNNYLQDHTYTSYKTAEFNLYQNGNKNEVLKYGTNSITNQLEFNIKGDSKSLIIRSYQ</sequence>
<organism evidence="2 3">
    <name type="scientific">Autumnicola musiva</name>
    <dbReference type="NCBI Taxonomy" id="3075589"/>
    <lineage>
        <taxon>Bacteria</taxon>
        <taxon>Pseudomonadati</taxon>
        <taxon>Bacteroidota</taxon>
        <taxon>Flavobacteriia</taxon>
        <taxon>Flavobacteriales</taxon>
        <taxon>Flavobacteriaceae</taxon>
        <taxon>Autumnicola</taxon>
    </lineage>
</organism>
<feature type="chain" id="PRO_5046746439" description="Curlin associated repeat-containing protein" evidence="1">
    <location>
        <begin position="22"/>
        <end position="174"/>
    </location>
</feature>
<protein>
    <recommendedName>
        <fullName evidence="4">Curlin associated repeat-containing protein</fullName>
    </recommendedName>
</protein>
<evidence type="ECO:0000313" key="3">
    <source>
        <dbReference type="Proteomes" id="UP001262582"/>
    </source>
</evidence>
<evidence type="ECO:0000256" key="1">
    <source>
        <dbReference type="SAM" id="SignalP"/>
    </source>
</evidence>
<dbReference type="Proteomes" id="UP001262582">
    <property type="component" value="Unassembled WGS sequence"/>
</dbReference>
<reference evidence="2 3" key="1">
    <citation type="submission" date="2023-09" db="EMBL/GenBank/DDBJ databases">
        <authorList>
            <person name="Rey-Velasco X."/>
        </authorList>
    </citation>
    <scope>NUCLEOTIDE SEQUENCE [LARGE SCALE GENOMIC DNA]</scope>
    <source>
        <strain evidence="2 3">F117</strain>
    </source>
</reference>